<keyword evidence="5 8" id="KW-0067">ATP-binding</keyword>
<evidence type="ECO:0000256" key="7">
    <source>
        <dbReference type="ARBA" id="ARBA00048573"/>
    </source>
</evidence>
<name>A0ABQ0C7W8_9PROT</name>
<dbReference type="NCBIfam" id="NF001756">
    <property type="entry name" value="PRK00484.1"/>
    <property type="match status" value="1"/>
</dbReference>
<dbReference type="InterPro" id="IPR012340">
    <property type="entry name" value="NA-bd_OB-fold"/>
</dbReference>
<dbReference type="GO" id="GO:0004824">
    <property type="term" value="F:lysine-tRNA ligase activity"/>
    <property type="evidence" value="ECO:0007669"/>
    <property type="project" value="UniProtKB-EC"/>
</dbReference>
<feature type="binding site" evidence="8">
    <location>
        <position position="404"/>
    </location>
    <ligand>
        <name>Mg(2+)</name>
        <dbReference type="ChEBI" id="CHEBI:18420"/>
        <label>1</label>
    </ligand>
</feature>
<dbReference type="SUPFAM" id="SSF50249">
    <property type="entry name" value="Nucleic acid-binding proteins"/>
    <property type="match status" value="1"/>
</dbReference>
<dbReference type="HAMAP" id="MF_00252">
    <property type="entry name" value="Lys_tRNA_synth_class2"/>
    <property type="match status" value="1"/>
</dbReference>
<dbReference type="PANTHER" id="PTHR42918">
    <property type="entry name" value="LYSYL-TRNA SYNTHETASE"/>
    <property type="match status" value="1"/>
</dbReference>
<evidence type="ECO:0000256" key="3">
    <source>
        <dbReference type="ARBA" id="ARBA00022723"/>
    </source>
</evidence>
<dbReference type="InterPro" id="IPR045864">
    <property type="entry name" value="aa-tRNA-synth_II/BPL/LPL"/>
</dbReference>
<dbReference type="RefSeq" id="WP_420904517.1">
    <property type="nucleotide sequence ID" value="NZ_BAAFGK010000004.1"/>
</dbReference>
<reference evidence="11 12" key="1">
    <citation type="submission" date="2024-05" db="EMBL/GenBank/DDBJ databases">
        <authorList>
            <consortium name="Candidatus Magnetaquicoccaceae bacterium FCR-1 genome sequencing consortium"/>
            <person name="Shimoshige H."/>
            <person name="Shimamura S."/>
            <person name="Taoka A."/>
            <person name="Kobayashi H."/>
            <person name="Maekawa T."/>
        </authorList>
    </citation>
    <scope>NUCLEOTIDE SEQUENCE [LARGE SCALE GENOMIC DNA]</scope>
    <source>
        <strain evidence="11 12">FCR-1</strain>
    </source>
</reference>
<dbReference type="Gene3D" id="3.30.930.10">
    <property type="entry name" value="Bira Bifunctional Protein, Domain 2"/>
    <property type="match status" value="1"/>
</dbReference>
<dbReference type="NCBIfam" id="TIGR00499">
    <property type="entry name" value="lysS_bact"/>
    <property type="match status" value="1"/>
</dbReference>
<dbReference type="InterPro" id="IPR018149">
    <property type="entry name" value="Lys-tRNA-synth_II_C"/>
</dbReference>
<dbReference type="InterPro" id="IPR004365">
    <property type="entry name" value="NA-bd_OB_tRNA"/>
</dbReference>
<proteinExistence type="inferred from homology"/>
<protein>
    <recommendedName>
        <fullName evidence="8">Lysine--tRNA ligase</fullName>
        <ecNumber evidence="8">6.1.1.6</ecNumber>
    </recommendedName>
    <alternativeName>
        <fullName evidence="8">Lysyl-tRNA synthetase</fullName>
        <shortName evidence="8">LysRS</shortName>
    </alternativeName>
</protein>
<dbReference type="CDD" id="cd00775">
    <property type="entry name" value="LysRS_core"/>
    <property type="match status" value="1"/>
</dbReference>
<evidence type="ECO:0000259" key="10">
    <source>
        <dbReference type="PROSITE" id="PS50862"/>
    </source>
</evidence>
<keyword evidence="6 8" id="KW-0030">Aminoacyl-tRNA synthetase</keyword>
<evidence type="ECO:0000256" key="8">
    <source>
        <dbReference type="HAMAP-Rule" id="MF_00252"/>
    </source>
</evidence>
<evidence type="ECO:0000313" key="12">
    <source>
        <dbReference type="Proteomes" id="UP001628193"/>
    </source>
</evidence>
<evidence type="ECO:0000313" key="11">
    <source>
        <dbReference type="EMBL" id="GAB0056795.1"/>
    </source>
</evidence>
<dbReference type="Pfam" id="PF00152">
    <property type="entry name" value="tRNA-synt_2"/>
    <property type="match status" value="1"/>
</dbReference>
<evidence type="ECO:0000256" key="6">
    <source>
        <dbReference type="ARBA" id="ARBA00023146"/>
    </source>
</evidence>
<dbReference type="Gene3D" id="2.40.50.140">
    <property type="entry name" value="Nucleic acid-binding proteins"/>
    <property type="match status" value="1"/>
</dbReference>
<evidence type="ECO:0000256" key="2">
    <source>
        <dbReference type="ARBA" id="ARBA00022598"/>
    </source>
</evidence>
<dbReference type="CDD" id="cd04322">
    <property type="entry name" value="LysRS_N"/>
    <property type="match status" value="1"/>
</dbReference>
<dbReference type="SUPFAM" id="SSF55681">
    <property type="entry name" value="Class II aaRS and biotin synthetases"/>
    <property type="match status" value="1"/>
</dbReference>
<dbReference type="InterPro" id="IPR044136">
    <property type="entry name" value="Lys-tRNA-ligase_II_N"/>
</dbReference>
<sequence length="492" mass="55536">MSKEENPLIAARKAKLQSLVEAGVNPYPNDFKPDDALGRVRAEYDAISEADTLAAVRVRCAGRIMLLRNFGKLTFATLADDSGRMQIAASRDEVGEALYRDVFRKIEVGDILGVEGNLFRTQTGELTIRVSGFKLLSKAVRPLPEKFHGLEDVEARYRQRYVDLIVNPEVRAVFRTRSRLIHLIRSFMEARGFLEVETPMMHPIPGGAVARPFVTHHNALDRDLYLRIAPELYLKRLIVGGFEKVFEINRNFRNEGLSVRHNPEFTMMEFYQAYADYRELMALTETLITHLVRELHGTLVITHQGRTIDFTPPWPRLTPGEALARHAGFDAERVGDRDYLEERAAGCGVKVAPAWDLGKLQLELFEALVESNLISPTFIIDYPVSVSPLSRRSDANPEITERFELFIGGWEIANAFSELNDPADQAERFRMQVAAKEKGDQEAMHFDADYIQALEYGMPPTAGEGIGIDRLTMLLTDSAAIRDVILFPVLRS</sequence>
<dbReference type="Pfam" id="PF01336">
    <property type="entry name" value="tRNA_anti-codon"/>
    <property type="match status" value="1"/>
</dbReference>
<dbReference type="PROSITE" id="PS50862">
    <property type="entry name" value="AA_TRNA_LIGASE_II"/>
    <property type="match status" value="1"/>
</dbReference>
<evidence type="ECO:0000256" key="5">
    <source>
        <dbReference type="ARBA" id="ARBA00022840"/>
    </source>
</evidence>
<evidence type="ECO:0000256" key="4">
    <source>
        <dbReference type="ARBA" id="ARBA00022741"/>
    </source>
</evidence>
<dbReference type="Proteomes" id="UP001628193">
    <property type="component" value="Unassembled WGS sequence"/>
</dbReference>
<keyword evidence="8 9" id="KW-0460">Magnesium</keyword>
<dbReference type="InterPro" id="IPR004364">
    <property type="entry name" value="Aa-tRNA-synt_II"/>
</dbReference>
<dbReference type="PRINTS" id="PR00982">
    <property type="entry name" value="TRNASYNTHLYS"/>
</dbReference>
<keyword evidence="2 8" id="KW-0436">Ligase</keyword>
<comment type="subcellular location">
    <subcellularLocation>
        <location evidence="8">Cytoplasm</location>
    </subcellularLocation>
</comment>
<keyword evidence="3 8" id="KW-0479">Metal-binding</keyword>
<comment type="similarity">
    <text evidence="1 8">Belongs to the class-II aminoacyl-tRNA synthetase family.</text>
</comment>
<feature type="binding site" evidence="8">
    <location>
        <position position="411"/>
    </location>
    <ligand>
        <name>Mg(2+)</name>
        <dbReference type="ChEBI" id="CHEBI:18420"/>
        <label>1</label>
    </ligand>
</feature>
<dbReference type="InterPro" id="IPR006195">
    <property type="entry name" value="aa-tRNA-synth_II"/>
</dbReference>
<feature type="binding site" evidence="8">
    <location>
        <position position="411"/>
    </location>
    <ligand>
        <name>Mg(2+)</name>
        <dbReference type="ChEBI" id="CHEBI:18420"/>
        <label>2</label>
    </ligand>
</feature>
<comment type="cofactor">
    <cofactor evidence="8 9">
        <name>Mg(2+)</name>
        <dbReference type="ChEBI" id="CHEBI:18420"/>
    </cofactor>
    <text evidence="8 9">Binds 3 Mg(2+) ions per subunit.</text>
</comment>
<organism evidence="11 12">
    <name type="scientific">Candidatus Magnetaquiglobus chichijimensis</name>
    <dbReference type="NCBI Taxonomy" id="3141448"/>
    <lineage>
        <taxon>Bacteria</taxon>
        <taxon>Pseudomonadati</taxon>
        <taxon>Pseudomonadota</taxon>
        <taxon>Magnetococcia</taxon>
        <taxon>Magnetococcales</taxon>
        <taxon>Candidatus Magnetaquicoccaceae</taxon>
        <taxon>Candidatus Magnetaquiglobus</taxon>
    </lineage>
</organism>
<keyword evidence="8" id="KW-0648">Protein biosynthesis</keyword>
<evidence type="ECO:0000256" key="1">
    <source>
        <dbReference type="ARBA" id="ARBA00008226"/>
    </source>
</evidence>
<gene>
    <name evidence="8 11" type="primary">lysS</name>
    <name evidence="11" type="ORF">SIID45300_01107</name>
</gene>
<keyword evidence="8" id="KW-0963">Cytoplasm</keyword>
<dbReference type="PANTHER" id="PTHR42918:SF15">
    <property type="entry name" value="LYSINE--TRNA LIGASE, CHLOROPLASTIC_MITOCHONDRIAL"/>
    <property type="match status" value="1"/>
</dbReference>
<dbReference type="EMBL" id="BAAFGK010000004">
    <property type="protein sequence ID" value="GAB0056795.1"/>
    <property type="molecule type" value="Genomic_DNA"/>
</dbReference>
<comment type="caution">
    <text evidence="11">The sequence shown here is derived from an EMBL/GenBank/DDBJ whole genome shotgun (WGS) entry which is preliminary data.</text>
</comment>
<comment type="catalytic activity">
    <reaction evidence="7 8 9">
        <text>tRNA(Lys) + L-lysine + ATP = L-lysyl-tRNA(Lys) + AMP + diphosphate</text>
        <dbReference type="Rhea" id="RHEA:20792"/>
        <dbReference type="Rhea" id="RHEA-COMP:9696"/>
        <dbReference type="Rhea" id="RHEA-COMP:9697"/>
        <dbReference type="ChEBI" id="CHEBI:30616"/>
        <dbReference type="ChEBI" id="CHEBI:32551"/>
        <dbReference type="ChEBI" id="CHEBI:33019"/>
        <dbReference type="ChEBI" id="CHEBI:78442"/>
        <dbReference type="ChEBI" id="CHEBI:78529"/>
        <dbReference type="ChEBI" id="CHEBI:456215"/>
        <dbReference type="EC" id="6.1.1.6"/>
    </reaction>
</comment>
<dbReference type="InterPro" id="IPR002313">
    <property type="entry name" value="Lys-tRNA-ligase_II"/>
</dbReference>
<keyword evidence="4 8" id="KW-0547">Nucleotide-binding</keyword>
<evidence type="ECO:0000256" key="9">
    <source>
        <dbReference type="RuleBase" id="RU000336"/>
    </source>
</evidence>
<comment type="subunit">
    <text evidence="8">Homodimer.</text>
</comment>
<keyword evidence="12" id="KW-1185">Reference proteome</keyword>
<reference evidence="11 12" key="2">
    <citation type="submission" date="2024-09" db="EMBL/GenBank/DDBJ databases">
        <title>Draft genome sequence of Candidatus Magnetaquicoccaceae bacterium FCR-1.</title>
        <authorList>
            <person name="Shimoshige H."/>
            <person name="Shimamura S."/>
            <person name="Taoka A."/>
            <person name="Kobayashi H."/>
            <person name="Maekawa T."/>
        </authorList>
    </citation>
    <scope>NUCLEOTIDE SEQUENCE [LARGE SCALE GENOMIC DNA]</scope>
    <source>
        <strain evidence="11 12">FCR-1</strain>
    </source>
</reference>
<feature type="domain" description="Aminoacyl-transfer RNA synthetases class-II family profile" evidence="10">
    <location>
        <begin position="174"/>
        <end position="488"/>
    </location>
</feature>
<accession>A0ABQ0C7W8</accession>
<dbReference type="EC" id="6.1.1.6" evidence="8"/>